<keyword evidence="4" id="KW-1185">Reference proteome</keyword>
<dbReference type="InterPro" id="IPR013078">
    <property type="entry name" value="His_Pase_superF_clade-1"/>
</dbReference>
<feature type="region of interest" description="Disordered" evidence="1">
    <location>
        <begin position="350"/>
        <end position="374"/>
    </location>
</feature>
<comment type="caution">
    <text evidence="3">The sequence shown here is derived from an EMBL/GenBank/DDBJ whole genome shotgun (WGS) entry which is preliminary data.</text>
</comment>
<accession>A0A5C5FZS5</accession>
<name>A0A5C5FZS5_9BASI</name>
<evidence type="ECO:0000313" key="4">
    <source>
        <dbReference type="Proteomes" id="UP000311382"/>
    </source>
</evidence>
<dbReference type="PANTHER" id="PTHR48100:SF1">
    <property type="entry name" value="HISTIDINE PHOSPHATASE FAMILY PROTEIN-RELATED"/>
    <property type="match status" value="1"/>
</dbReference>
<evidence type="ECO:0000256" key="2">
    <source>
        <dbReference type="SAM" id="SignalP"/>
    </source>
</evidence>
<keyword evidence="2" id="KW-0732">Signal</keyword>
<dbReference type="AlphaFoldDB" id="A0A5C5FZS5"/>
<gene>
    <name evidence="3" type="ORF">DMC30DRAFT_445824</name>
</gene>
<dbReference type="GO" id="GO:0016791">
    <property type="term" value="F:phosphatase activity"/>
    <property type="evidence" value="ECO:0007669"/>
    <property type="project" value="TreeGrafter"/>
</dbReference>
<feature type="signal peptide" evidence="2">
    <location>
        <begin position="1"/>
        <end position="17"/>
    </location>
</feature>
<feature type="chain" id="PRO_5023014653" evidence="2">
    <location>
        <begin position="18"/>
        <end position="374"/>
    </location>
</feature>
<dbReference type="EMBL" id="SOZI01000036">
    <property type="protein sequence ID" value="TNY21816.1"/>
    <property type="molecule type" value="Genomic_DNA"/>
</dbReference>
<evidence type="ECO:0000256" key="1">
    <source>
        <dbReference type="SAM" id="MobiDB-lite"/>
    </source>
</evidence>
<dbReference type="Proteomes" id="UP000311382">
    <property type="component" value="Unassembled WGS sequence"/>
</dbReference>
<sequence>MLLPLVILLAFCSCASAVWQMPLRRPAPDSFRTEEPLSAAASPGDMGADAWTETMAETNTFTPTNYTVVKDFFVQSPPGFNSTGFDPLTSSFGLIDRSPSRWRTFRRAVQRLNAEADSHTAYKVFYLARHGEGFHNVGERVHGSKAWDAYWSMLNGDGNITWGPDPLLTPLGISQAARNTVAWTQEAKAGAPLPERLYSSPLSRAMSTLEITWEDLLLDEVRPVIKENLREVIGVHTCDKRRTKSYIRKHYAHFDFEVPFSEHDQRWSPEWRESDRQATFRLQRALDELFATDSATYISITAHGGAIGAFLRACGHPNAQTIGLRTGSMVPVVVKAVDYRAQANELLAGGQSLAAPPRQTQASSNGRLRQSIEL</sequence>
<feature type="compositionally biased region" description="Polar residues" evidence="1">
    <location>
        <begin position="358"/>
        <end position="374"/>
    </location>
</feature>
<dbReference type="InterPro" id="IPR050275">
    <property type="entry name" value="PGM_Phosphatase"/>
</dbReference>
<organism evidence="3 4">
    <name type="scientific">Rhodotorula diobovata</name>
    <dbReference type="NCBI Taxonomy" id="5288"/>
    <lineage>
        <taxon>Eukaryota</taxon>
        <taxon>Fungi</taxon>
        <taxon>Dikarya</taxon>
        <taxon>Basidiomycota</taxon>
        <taxon>Pucciniomycotina</taxon>
        <taxon>Microbotryomycetes</taxon>
        <taxon>Sporidiobolales</taxon>
        <taxon>Sporidiobolaceae</taxon>
        <taxon>Rhodotorula</taxon>
    </lineage>
</organism>
<dbReference type="Gene3D" id="3.40.50.1240">
    <property type="entry name" value="Phosphoglycerate mutase-like"/>
    <property type="match status" value="1"/>
</dbReference>
<protein>
    <submittedName>
        <fullName evidence="3">Histidine phosphatase superfamily</fullName>
    </submittedName>
</protein>
<dbReference type="GO" id="GO:0005737">
    <property type="term" value="C:cytoplasm"/>
    <property type="evidence" value="ECO:0007669"/>
    <property type="project" value="TreeGrafter"/>
</dbReference>
<evidence type="ECO:0000313" key="3">
    <source>
        <dbReference type="EMBL" id="TNY21816.1"/>
    </source>
</evidence>
<dbReference type="OrthoDB" id="496981at2759"/>
<dbReference type="InterPro" id="IPR029033">
    <property type="entry name" value="His_PPase_superfam"/>
</dbReference>
<proteinExistence type="predicted"/>
<dbReference type="SUPFAM" id="SSF53254">
    <property type="entry name" value="Phosphoglycerate mutase-like"/>
    <property type="match status" value="1"/>
</dbReference>
<dbReference type="Pfam" id="PF00300">
    <property type="entry name" value="His_Phos_1"/>
    <property type="match status" value="1"/>
</dbReference>
<dbReference type="PANTHER" id="PTHR48100">
    <property type="entry name" value="BROAD-SPECIFICITY PHOSPHATASE YOR283W-RELATED"/>
    <property type="match status" value="1"/>
</dbReference>
<reference evidence="3 4" key="1">
    <citation type="submission" date="2019-03" db="EMBL/GenBank/DDBJ databases">
        <title>Rhodosporidium diobovatum UCD-FST 08-225 genome sequencing, assembly, and annotation.</title>
        <authorList>
            <person name="Fakankun I.U."/>
            <person name="Fristensky B."/>
            <person name="Levin D.B."/>
        </authorList>
    </citation>
    <scope>NUCLEOTIDE SEQUENCE [LARGE SCALE GENOMIC DNA]</scope>
    <source>
        <strain evidence="3 4">UCD-FST 08-225</strain>
    </source>
</reference>
<dbReference type="SMART" id="SM00855">
    <property type="entry name" value="PGAM"/>
    <property type="match status" value="1"/>
</dbReference>